<sequence length="74" mass="8387">MAPVISEVTRGRIVGLWEADVPVKEIVGRTGCSENTVRRWIEQWQEGGEEALKDSRGNNRRPRITGPDQNDTRL</sequence>
<evidence type="ECO:0000313" key="3">
    <source>
        <dbReference type="EMBL" id="KAK2579427.1"/>
    </source>
</evidence>
<dbReference type="Proteomes" id="UP001258017">
    <property type="component" value="Unassembled WGS sequence"/>
</dbReference>
<dbReference type="InterPro" id="IPR009057">
    <property type="entry name" value="Homeodomain-like_sf"/>
</dbReference>
<keyword evidence="4" id="KW-1185">Reference proteome</keyword>
<organism evidence="3 4">
    <name type="scientific">Odynerus spinipes</name>
    <dbReference type="NCBI Taxonomy" id="1348599"/>
    <lineage>
        <taxon>Eukaryota</taxon>
        <taxon>Metazoa</taxon>
        <taxon>Ecdysozoa</taxon>
        <taxon>Arthropoda</taxon>
        <taxon>Hexapoda</taxon>
        <taxon>Insecta</taxon>
        <taxon>Pterygota</taxon>
        <taxon>Neoptera</taxon>
        <taxon>Endopterygota</taxon>
        <taxon>Hymenoptera</taxon>
        <taxon>Apocrita</taxon>
        <taxon>Aculeata</taxon>
        <taxon>Vespoidea</taxon>
        <taxon>Vespidae</taxon>
        <taxon>Eumeninae</taxon>
        <taxon>Odynerus</taxon>
    </lineage>
</organism>
<evidence type="ECO:0000256" key="1">
    <source>
        <dbReference type="ARBA" id="ARBA00004123"/>
    </source>
</evidence>
<name>A0AAD9RGT0_9HYME</name>
<dbReference type="EMBL" id="JAIFRP010000087">
    <property type="protein sequence ID" value="KAK2579427.1"/>
    <property type="molecule type" value="Genomic_DNA"/>
</dbReference>
<comment type="subcellular location">
    <subcellularLocation>
        <location evidence="1">Nucleus</location>
    </subcellularLocation>
</comment>
<reference evidence="3" key="2">
    <citation type="journal article" date="2023" name="Commun. Biol.">
        <title>Intrasexual cuticular hydrocarbon dimorphism in a wasp sheds light on hydrocarbon biosynthesis genes in Hymenoptera.</title>
        <authorList>
            <person name="Moris V.C."/>
            <person name="Podsiadlowski L."/>
            <person name="Martin S."/>
            <person name="Oeyen J.P."/>
            <person name="Donath A."/>
            <person name="Petersen M."/>
            <person name="Wilbrandt J."/>
            <person name="Misof B."/>
            <person name="Liedtke D."/>
            <person name="Thamm M."/>
            <person name="Scheiner R."/>
            <person name="Schmitt T."/>
            <person name="Niehuis O."/>
        </authorList>
    </citation>
    <scope>NUCLEOTIDE SEQUENCE</scope>
    <source>
        <strain evidence="3">GBR_01_08_01A</strain>
    </source>
</reference>
<protein>
    <recommendedName>
        <fullName evidence="5">Transposase</fullName>
    </recommendedName>
</protein>
<proteinExistence type="predicted"/>
<reference evidence="3" key="1">
    <citation type="submission" date="2021-08" db="EMBL/GenBank/DDBJ databases">
        <authorList>
            <person name="Misof B."/>
            <person name="Oliver O."/>
            <person name="Podsiadlowski L."/>
            <person name="Donath A."/>
            <person name="Peters R."/>
            <person name="Mayer C."/>
            <person name="Rust J."/>
            <person name="Gunkel S."/>
            <person name="Lesny P."/>
            <person name="Martin S."/>
            <person name="Oeyen J.P."/>
            <person name="Petersen M."/>
            <person name="Panagiotis P."/>
            <person name="Wilbrandt J."/>
            <person name="Tanja T."/>
        </authorList>
    </citation>
    <scope>NUCLEOTIDE SEQUENCE</scope>
    <source>
        <strain evidence="3">GBR_01_08_01A</strain>
        <tissue evidence="3">Thorax + abdomen</tissue>
    </source>
</reference>
<dbReference type="AlphaFoldDB" id="A0AAD9RGT0"/>
<evidence type="ECO:0000256" key="2">
    <source>
        <dbReference type="SAM" id="MobiDB-lite"/>
    </source>
</evidence>
<dbReference type="GO" id="GO:0005634">
    <property type="term" value="C:nucleus"/>
    <property type="evidence" value="ECO:0007669"/>
    <property type="project" value="UniProtKB-SubCell"/>
</dbReference>
<dbReference type="Gene3D" id="1.10.10.10">
    <property type="entry name" value="Winged helix-like DNA-binding domain superfamily/Winged helix DNA-binding domain"/>
    <property type="match status" value="1"/>
</dbReference>
<dbReference type="Pfam" id="PF13384">
    <property type="entry name" value="HTH_23"/>
    <property type="match status" value="1"/>
</dbReference>
<dbReference type="SUPFAM" id="SSF46689">
    <property type="entry name" value="Homeodomain-like"/>
    <property type="match status" value="1"/>
</dbReference>
<evidence type="ECO:0000313" key="4">
    <source>
        <dbReference type="Proteomes" id="UP001258017"/>
    </source>
</evidence>
<gene>
    <name evidence="3" type="ORF">KPH14_002639</name>
</gene>
<dbReference type="InterPro" id="IPR036388">
    <property type="entry name" value="WH-like_DNA-bd_sf"/>
</dbReference>
<comment type="caution">
    <text evidence="3">The sequence shown here is derived from an EMBL/GenBank/DDBJ whole genome shotgun (WGS) entry which is preliminary data.</text>
</comment>
<evidence type="ECO:0008006" key="5">
    <source>
        <dbReference type="Google" id="ProtNLM"/>
    </source>
</evidence>
<accession>A0AAD9RGT0</accession>
<feature type="region of interest" description="Disordered" evidence="2">
    <location>
        <begin position="48"/>
        <end position="74"/>
    </location>
</feature>